<dbReference type="GO" id="GO:0043565">
    <property type="term" value="F:sequence-specific DNA binding"/>
    <property type="evidence" value="ECO:0007669"/>
    <property type="project" value="InterPro"/>
</dbReference>
<sequence length="310" mass="34762">MSSTGHRHPHPIAASFRDLEPERFEDCYLAGSSIAIRRVRSQLQRIAPYFRIALITGEPGTGKQTLAHALHQSSPGNNGPFVPWHATELVDRLLPDTPTADILREAHCGTLFLDEIDRVPFSLQSRLVHLLHQPDVQRCDLRIIASSNRELRTLAATGQFRDELYRRIAAAEITLPPLRTRPEDIPAIATALLQHITDNPTLTPEALTHLQHHPWPHNIRELRETLQKATTQAGGAPIDLHHLPLPKPQQPENEHSLERLQDVVQRHVLDVLTRCSGNKLRASEVLGISRSTLYRMLDANTAAANPRYPG</sequence>
<keyword evidence="2" id="KW-0067">ATP-binding</keyword>
<keyword evidence="1" id="KW-0547">Nucleotide-binding</keyword>
<dbReference type="GO" id="GO:0005524">
    <property type="term" value="F:ATP binding"/>
    <property type="evidence" value="ECO:0007669"/>
    <property type="project" value="UniProtKB-KW"/>
</dbReference>
<dbReference type="EMBL" id="JACCCW010000002">
    <property type="protein sequence ID" value="NYF79959.1"/>
    <property type="molecule type" value="Genomic_DNA"/>
</dbReference>
<evidence type="ECO:0000256" key="2">
    <source>
        <dbReference type="ARBA" id="ARBA00022840"/>
    </source>
</evidence>
<dbReference type="InterPro" id="IPR002078">
    <property type="entry name" value="Sigma_54_int"/>
</dbReference>
<evidence type="ECO:0000313" key="6">
    <source>
        <dbReference type="EMBL" id="NYF79959.1"/>
    </source>
</evidence>
<dbReference type="RefSeq" id="WP_179490969.1">
    <property type="nucleotide sequence ID" value="NZ_JACCCW010000002.1"/>
</dbReference>
<keyword evidence="3" id="KW-0805">Transcription regulation</keyword>
<comment type="caution">
    <text evidence="6">The sequence shown here is derived from an EMBL/GenBank/DDBJ whole genome shotgun (WGS) entry which is preliminary data.</text>
</comment>
<dbReference type="Pfam" id="PF25601">
    <property type="entry name" value="AAA_lid_14"/>
    <property type="match status" value="1"/>
</dbReference>
<protein>
    <submittedName>
        <fullName evidence="6">DNA-binding NtrC family response regulator</fullName>
    </submittedName>
</protein>
<dbReference type="InterPro" id="IPR027417">
    <property type="entry name" value="P-loop_NTPase"/>
</dbReference>
<dbReference type="Gene3D" id="3.40.50.300">
    <property type="entry name" value="P-loop containing nucleotide triphosphate hydrolases"/>
    <property type="match status" value="1"/>
</dbReference>
<dbReference type="InterPro" id="IPR058031">
    <property type="entry name" value="AAA_lid_NorR"/>
</dbReference>
<dbReference type="InterPro" id="IPR009057">
    <property type="entry name" value="Homeodomain-like_sf"/>
</dbReference>
<evidence type="ECO:0000256" key="1">
    <source>
        <dbReference type="ARBA" id="ARBA00022741"/>
    </source>
</evidence>
<accession>A0A7Y9TGY1</accession>
<evidence type="ECO:0000313" key="7">
    <source>
        <dbReference type="Proteomes" id="UP000589520"/>
    </source>
</evidence>
<evidence type="ECO:0000259" key="5">
    <source>
        <dbReference type="PROSITE" id="PS50045"/>
    </source>
</evidence>
<feature type="domain" description="Sigma-54 factor interaction" evidence="5">
    <location>
        <begin position="29"/>
        <end position="231"/>
    </location>
</feature>
<dbReference type="SMART" id="SM00382">
    <property type="entry name" value="AAA"/>
    <property type="match status" value="1"/>
</dbReference>
<evidence type="ECO:0000256" key="3">
    <source>
        <dbReference type="ARBA" id="ARBA00023015"/>
    </source>
</evidence>
<keyword evidence="7" id="KW-1185">Reference proteome</keyword>
<dbReference type="Pfam" id="PF02954">
    <property type="entry name" value="HTH_8"/>
    <property type="match status" value="1"/>
</dbReference>
<dbReference type="CDD" id="cd00009">
    <property type="entry name" value="AAA"/>
    <property type="match status" value="1"/>
</dbReference>
<dbReference type="Gene3D" id="1.10.8.60">
    <property type="match status" value="1"/>
</dbReference>
<dbReference type="SUPFAM" id="SSF46689">
    <property type="entry name" value="Homeodomain-like"/>
    <property type="match status" value="1"/>
</dbReference>
<keyword evidence="6" id="KW-0238">DNA-binding</keyword>
<evidence type="ECO:0000256" key="4">
    <source>
        <dbReference type="ARBA" id="ARBA00023163"/>
    </source>
</evidence>
<name>A0A7Y9TGY1_9BACT</name>
<proteinExistence type="predicted"/>
<dbReference type="Pfam" id="PF14532">
    <property type="entry name" value="Sigma54_activ_2"/>
    <property type="match status" value="1"/>
</dbReference>
<dbReference type="PANTHER" id="PTHR32071">
    <property type="entry name" value="TRANSCRIPTIONAL REGULATORY PROTEIN"/>
    <property type="match status" value="1"/>
</dbReference>
<dbReference type="InterPro" id="IPR002197">
    <property type="entry name" value="HTH_Fis"/>
</dbReference>
<keyword evidence="4" id="KW-0804">Transcription</keyword>
<reference evidence="6 7" key="1">
    <citation type="submission" date="2020-07" db="EMBL/GenBank/DDBJ databases">
        <title>Genomic Encyclopedia of Type Strains, Phase IV (KMG-V): Genome sequencing to study the core and pangenomes of soil and plant-associated prokaryotes.</title>
        <authorList>
            <person name="Whitman W."/>
        </authorList>
    </citation>
    <scope>NUCLEOTIDE SEQUENCE [LARGE SCALE GENOMIC DNA]</scope>
    <source>
        <strain evidence="6 7">X4EP2</strain>
    </source>
</reference>
<dbReference type="SUPFAM" id="SSF52540">
    <property type="entry name" value="P-loop containing nucleoside triphosphate hydrolases"/>
    <property type="match status" value="1"/>
</dbReference>
<dbReference type="GO" id="GO:0006355">
    <property type="term" value="P:regulation of DNA-templated transcription"/>
    <property type="evidence" value="ECO:0007669"/>
    <property type="project" value="InterPro"/>
</dbReference>
<organism evidence="6 7">
    <name type="scientific">Granulicella arctica</name>
    <dbReference type="NCBI Taxonomy" id="940613"/>
    <lineage>
        <taxon>Bacteria</taxon>
        <taxon>Pseudomonadati</taxon>
        <taxon>Acidobacteriota</taxon>
        <taxon>Terriglobia</taxon>
        <taxon>Terriglobales</taxon>
        <taxon>Acidobacteriaceae</taxon>
        <taxon>Granulicella</taxon>
    </lineage>
</organism>
<dbReference type="InterPro" id="IPR003593">
    <property type="entry name" value="AAA+_ATPase"/>
</dbReference>
<dbReference type="PROSITE" id="PS50045">
    <property type="entry name" value="SIGMA54_INTERACT_4"/>
    <property type="match status" value="1"/>
</dbReference>
<dbReference type="Proteomes" id="UP000589520">
    <property type="component" value="Unassembled WGS sequence"/>
</dbReference>
<dbReference type="Gene3D" id="1.10.10.60">
    <property type="entry name" value="Homeodomain-like"/>
    <property type="match status" value="1"/>
</dbReference>
<dbReference type="AlphaFoldDB" id="A0A7Y9TGY1"/>
<gene>
    <name evidence="6" type="ORF">HDF17_002279</name>
</gene>